<organism evidence="6 7">
    <name type="scientific">Bradymonas sediminis</name>
    <dbReference type="NCBI Taxonomy" id="1548548"/>
    <lineage>
        <taxon>Bacteria</taxon>
        <taxon>Deltaproteobacteria</taxon>
        <taxon>Bradymonadales</taxon>
        <taxon>Bradymonadaceae</taxon>
        <taxon>Bradymonas</taxon>
    </lineage>
</organism>
<comment type="subcellular location">
    <subcellularLocation>
        <location evidence="1">Membrane</location>
        <topology evidence="1">Multi-pass membrane protein</topology>
    </subcellularLocation>
</comment>
<keyword evidence="2" id="KW-0813">Transport</keyword>
<dbReference type="RefSeq" id="WP_111336422.1">
    <property type="nucleotide sequence ID" value="NZ_CP030032.1"/>
</dbReference>
<dbReference type="EMBL" id="CP030032">
    <property type="protein sequence ID" value="AWV90775.1"/>
    <property type="molecule type" value="Genomic_DNA"/>
</dbReference>
<dbReference type="InterPro" id="IPR036259">
    <property type="entry name" value="MFS_trans_sf"/>
</dbReference>
<gene>
    <name evidence="6" type="ORF">DN745_16210</name>
</gene>
<evidence type="ECO:0000256" key="2">
    <source>
        <dbReference type="ARBA" id="ARBA00022448"/>
    </source>
</evidence>
<dbReference type="Pfam" id="PF07690">
    <property type="entry name" value="MFS_1"/>
    <property type="match status" value="1"/>
</dbReference>
<dbReference type="PANTHER" id="PTHR23504:SF15">
    <property type="entry name" value="MAJOR FACILITATOR SUPERFAMILY (MFS) PROFILE DOMAIN-CONTAINING PROTEIN"/>
    <property type="match status" value="1"/>
</dbReference>
<evidence type="ECO:0000256" key="3">
    <source>
        <dbReference type="ARBA" id="ARBA00022692"/>
    </source>
</evidence>
<evidence type="ECO:0000313" key="7">
    <source>
        <dbReference type="Proteomes" id="UP000249799"/>
    </source>
</evidence>
<keyword evidence="4" id="KW-1133">Transmembrane helix</keyword>
<protein>
    <submittedName>
        <fullName evidence="6">Uncharacterized protein</fullName>
    </submittedName>
</protein>
<dbReference type="Proteomes" id="UP000249799">
    <property type="component" value="Chromosome"/>
</dbReference>
<reference evidence="6 7" key="1">
    <citation type="submission" date="2018-06" db="EMBL/GenBank/DDBJ databases">
        <title>Lujinxingia sediminis gen. nov. sp. nov., a new facultative anaerobic member of the class Deltaproteobacteria, and proposal of Lujinxingaceae fam. nov.</title>
        <authorList>
            <person name="Guo L.-Y."/>
            <person name="Li C.-M."/>
            <person name="Wang S."/>
            <person name="Du Z.-J."/>
        </authorList>
    </citation>
    <scope>NUCLEOTIDE SEQUENCE [LARGE SCALE GENOMIC DNA]</scope>
    <source>
        <strain evidence="6 7">FA350</strain>
    </source>
</reference>
<keyword evidence="3" id="KW-0812">Transmembrane</keyword>
<dbReference type="CDD" id="cd17325">
    <property type="entry name" value="MFS_MdtG_SLC18_like"/>
    <property type="match status" value="1"/>
</dbReference>
<dbReference type="OrthoDB" id="9812221at2"/>
<keyword evidence="7" id="KW-1185">Reference proteome</keyword>
<dbReference type="InterPro" id="IPR020846">
    <property type="entry name" value="MFS_dom"/>
</dbReference>
<dbReference type="AlphaFoldDB" id="A0A2Z4FPU2"/>
<evidence type="ECO:0000256" key="5">
    <source>
        <dbReference type="ARBA" id="ARBA00023136"/>
    </source>
</evidence>
<proteinExistence type="predicted"/>
<dbReference type="Gene3D" id="1.20.1250.20">
    <property type="entry name" value="MFS general substrate transporter like domains"/>
    <property type="match status" value="1"/>
</dbReference>
<dbReference type="PRINTS" id="PR01035">
    <property type="entry name" value="TCRTETA"/>
</dbReference>
<evidence type="ECO:0000256" key="1">
    <source>
        <dbReference type="ARBA" id="ARBA00004141"/>
    </source>
</evidence>
<name>A0A2Z4FPU2_9DELT</name>
<dbReference type="InterPro" id="IPR011701">
    <property type="entry name" value="MFS"/>
</dbReference>
<dbReference type="GO" id="GO:0016020">
    <property type="term" value="C:membrane"/>
    <property type="evidence" value="ECO:0007669"/>
    <property type="project" value="UniProtKB-SubCell"/>
</dbReference>
<evidence type="ECO:0000256" key="4">
    <source>
        <dbReference type="ARBA" id="ARBA00022989"/>
    </source>
</evidence>
<keyword evidence="5" id="KW-0472">Membrane</keyword>
<dbReference type="InterPro" id="IPR001958">
    <property type="entry name" value="Tet-R_TetA/multi-R_MdtG-like"/>
</dbReference>
<dbReference type="PROSITE" id="PS50850">
    <property type="entry name" value="MFS"/>
    <property type="match status" value="1"/>
</dbReference>
<accession>A0A2Z4FPU2</accession>
<dbReference type="PANTHER" id="PTHR23504">
    <property type="entry name" value="MAJOR FACILITATOR SUPERFAMILY DOMAIN-CONTAINING PROTEIN 10"/>
    <property type="match status" value="1"/>
</dbReference>
<evidence type="ECO:0000313" key="6">
    <source>
        <dbReference type="EMBL" id="AWV90775.1"/>
    </source>
</evidence>
<dbReference type="SUPFAM" id="SSF103473">
    <property type="entry name" value="MFS general substrate transporter"/>
    <property type="match status" value="1"/>
</dbReference>
<dbReference type="GO" id="GO:0022857">
    <property type="term" value="F:transmembrane transporter activity"/>
    <property type="evidence" value="ECO:0007669"/>
    <property type="project" value="InterPro"/>
</dbReference>
<sequence length="405" mass="42693">MNTKSPVLRLFPVLLVNLIGFAISIPVLPALAYALDGTATDVGFLYAIQALGQLLMAPIWGAISDRFGRKRTLIATFLTAAVFEVMTALTPALWLLYIVRFLVGMCAGNVATASALIADSTDPQSRSKGMAVIGISFGIGFTIGAGLGAWISTFGASGPGPLATGLPFAIGACIYVIAAIMGVFLLIEPTRDAAARRENRVKTGLASIAHHLKSRPVALMCGIFFSYSLAITIMEGTFFVYANEIYGWEQKQVGMSFAAFGLLMALVQGGIGRISKKIGDRRMVGIGVLLVGVGLTVTPFNHALWFLFVFLGLATVGRALVHPGILSMTSSLSPDPSQTGALMGVLQSFASLSRVVGPAIGGLIFVHISHGAPFWLSGVLLLVTGAWWWKAGRVLMARDSASVGR</sequence>
<dbReference type="KEGG" id="bsed:DN745_16210"/>